<sequence>MRAGQVLVGAALALGVLSGCGREAEEPAAPEVAAPTPDAAANSKAAAAIAEAEKAAGIPPKPSDEIAAKYLAALRKINPEIVGDTDPERLIDRGRDQCVTIKSFPDEPDKVLMFTNTRFSSPDHPNGLGDATAKKINKVIVKYICPKA</sequence>
<dbReference type="EMBL" id="JADQTO010000002">
    <property type="protein sequence ID" value="MBG0560719.1"/>
    <property type="molecule type" value="Genomic_DNA"/>
</dbReference>
<evidence type="ECO:0000313" key="2">
    <source>
        <dbReference type="Proteomes" id="UP000598146"/>
    </source>
</evidence>
<reference evidence="1" key="1">
    <citation type="submission" date="2020-11" db="EMBL/GenBank/DDBJ databases">
        <title>Isolation and identification of active actinomycetes.</title>
        <authorList>
            <person name="Sun X."/>
        </authorList>
    </citation>
    <scope>NUCLEOTIDE SEQUENCE</scope>
    <source>
        <strain evidence="1">NEAU-A11</strain>
    </source>
</reference>
<dbReference type="AlphaFoldDB" id="A0A931C1U7"/>
<dbReference type="Proteomes" id="UP000598146">
    <property type="component" value="Unassembled WGS sequence"/>
</dbReference>
<accession>A0A931C1U7</accession>
<comment type="caution">
    <text evidence="1">The sequence shown here is derived from an EMBL/GenBank/DDBJ whole genome shotgun (WGS) entry which is preliminary data.</text>
</comment>
<gene>
    <name evidence="1" type="ORF">I4J89_04465</name>
</gene>
<organism evidence="1 2">
    <name type="scientific">Actinoplanes aureus</name>
    <dbReference type="NCBI Taxonomy" id="2792083"/>
    <lineage>
        <taxon>Bacteria</taxon>
        <taxon>Bacillati</taxon>
        <taxon>Actinomycetota</taxon>
        <taxon>Actinomycetes</taxon>
        <taxon>Micromonosporales</taxon>
        <taxon>Micromonosporaceae</taxon>
        <taxon>Actinoplanes</taxon>
    </lineage>
</organism>
<evidence type="ECO:0000313" key="1">
    <source>
        <dbReference type="EMBL" id="MBG0560719.1"/>
    </source>
</evidence>
<proteinExistence type="predicted"/>
<dbReference type="PROSITE" id="PS51257">
    <property type="entry name" value="PROKAR_LIPOPROTEIN"/>
    <property type="match status" value="1"/>
</dbReference>
<protein>
    <recommendedName>
        <fullName evidence="3">DUF732 domain-containing protein</fullName>
    </recommendedName>
</protein>
<name>A0A931C1U7_9ACTN</name>
<keyword evidence="2" id="KW-1185">Reference proteome</keyword>
<evidence type="ECO:0008006" key="3">
    <source>
        <dbReference type="Google" id="ProtNLM"/>
    </source>
</evidence>